<accession>A0A7W7H4F9</accession>
<protein>
    <submittedName>
        <fullName evidence="2">HEAT repeat protein</fullName>
    </submittedName>
</protein>
<dbReference type="AlphaFoldDB" id="A0A7W7H4F9"/>
<keyword evidence="3" id="KW-1185">Reference proteome</keyword>
<dbReference type="Proteomes" id="UP000546162">
    <property type="component" value="Unassembled WGS sequence"/>
</dbReference>
<evidence type="ECO:0000313" key="3">
    <source>
        <dbReference type="Proteomes" id="UP000546162"/>
    </source>
</evidence>
<dbReference type="Pfam" id="PF13646">
    <property type="entry name" value="HEAT_2"/>
    <property type="match status" value="2"/>
</dbReference>
<dbReference type="Gene3D" id="1.25.10.10">
    <property type="entry name" value="Leucine-rich Repeat Variant"/>
    <property type="match status" value="3"/>
</dbReference>
<dbReference type="PANTHER" id="PTHR12697:SF5">
    <property type="entry name" value="DEOXYHYPUSINE HYDROXYLASE"/>
    <property type="match status" value="1"/>
</dbReference>
<gene>
    <name evidence="2" type="ORF">BJY16_006941</name>
</gene>
<name>A0A7W7H4F9_9ACTN</name>
<comment type="caution">
    <text evidence="2">The sequence shown here is derived from an EMBL/GenBank/DDBJ whole genome shotgun (WGS) entry which is preliminary data.</text>
</comment>
<sequence length="451" mass="47460">MSVSEGDTRAALERVVRHADEFGEDLAADMDLLISTRDVTLLPALHAHLDRFLDEGDAFGRDLIATVLAAVAGPAALPVLLRAATRELYDDQENLFGEIARLTRADPGEGRRVATWFATGETVAERLAGFRALGDLPGSADVMLLTRALTDSDRDVRLLAVDRLVAAFTDADDLAAYPALVGASRSTDEEVRVAAVRFVGERGRTAERLAARAHSRPQSGALTRPAPDPVPAAGHRAQDPVGTPADRTADSAPTASHGVPDPVGTLAGLVADPAPSVRTAVAHALGRLGGAEAVALLLRLGADAERSVREAAQAALGTVGVDDALTPLLALAADPAPARRVEAAKALTRSIENDPRAAQRIVALAGDPAAPVRAAAVSALATVRDRPRWIPLVLALADDPEPVVRQRVAVVLRHLDPAAAMPVLRRYLDDPDPTLVWIATTQLQQLIDRQV</sequence>
<dbReference type="PANTHER" id="PTHR12697">
    <property type="entry name" value="PBS LYASE HEAT-LIKE PROTEIN"/>
    <property type="match status" value="1"/>
</dbReference>
<dbReference type="GO" id="GO:0016491">
    <property type="term" value="F:oxidoreductase activity"/>
    <property type="evidence" value="ECO:0007669"/>
    <property type="project" value="TreeGrafter"/>
</dbReference>
<dbReference type="RefSeq" id="WP_185043755.1">
    <property type="nucleotide sequence ID" value="NZ_BAABFG010000005.1"/>
</dbReference>
<proteinExistence type="predicted"/>
<evidence type="ECO:0000256" key="1">
    <source>
        <dbReference type="SAM" id="MobiDB-lite"/>
    </source>
</evidence>
<dbReference type="InterPro" id="IPR011989">
    <property type="entry name" value="ARM-like"/>
</dbReference>
<organism evidence="2 3">
    <name type="scientific">Actinoplanes octamycinicus</name>
    <dbReference type="NCBI Taxonomy" id="135948"/>
    <lineage>
        <taxon>Bacteria</taxon>
        <taxon>Bacillati</taxon>
        <taxon>Actinomycetota</taxon>
        <taxon>Actinomycetes</taxon>
        <taxon>Micromonosporales</taxon>
        <taxon>Micromonosporaceae</taxon>
        <taxon>Actinoplanes</taxon>
    </lineage>
</organism>
<dbReference type="EMBL" id="JACHNB010000001">
    <property type="protein sequence ID" value="MBB4743482.1"/>
    <property type="molecule type" value="Genomic_DNA"/>
</dbReference>
<evidence type="ECO:0000313" key="2">
    <source>
        <dbReference type="EMBL" id="MBB4743482.1"/>
    </source>
</evidence>
<dbReference type="InterPro" id="IPR004155">
    <property type="entry name" value="PBS_lyase_HEAT"/>
</dbReference>
<dbReference type="InterPro" id="IPR016024">
    <property type="entry name" value="ARM-type_fold"/>
</dbReference>
<reference evidence="2 3" key="1">
    <citation type="submission" date="2020-08" db="EMBL/GenBank/DDBJ databases">
        <title>Sequencing the genomes of 1000 actinobacteria strains.</title>
        <authorList>
            <person name="Klenk H.-P."/>
        </authorList>
    </citation>
    <scope>NUCLEOTIDE SEQUENCE [LARGE SCALE GENOMIC DNA]</scope>
    <source>
        <strain evidence="2 3">DSM 45809</strain>
    </source>
</reference>
<dbReference type="SMART" id="SM00567">
    <property type="entry name" value="EZ_HEAT"/>
    <property type="match status" value="6"/>
</dbReference>
<feature type="region of interest" description="Disordered" evidence="1">
    <location>
        <begin position="207"/>
        <end position="267"/>
    </location>
</feature>
<dbReference type="SUPFAM" id="SSF48371">
    <property type="entry name" value="ARM repeat"/>
    <property type="match status" value="2"/>
</dbReference>